<keyword evidence="2" id="KW-0813">Transport</keyword>
<dbReference type="PANTHER" id="PTHR11679">
    <property type="entry name" value="VESICLE PROTEIN SORTING-ASSOCIATED"/>
    <property type="match status" value="1"/>
</dbReference>
<dbReference type="InterPro" id="IPR043127">
    <property type="entry name" value="Sec-1-like_dom3a"/>
</dbReference>
<dbReference type="InterPro" id="IPR036045">
    <property type="entry name" value="Sec1-like_sf"/>
</dbReference>
<dbReference type="Pfam" id="PF00995">
    <property type="entry name" value="Sec1"/>
    <property type="match status" value="1"/>
</dbReference>
<dbReference type="Gene3D" id="1.25.40.60">
    <property type="match status" value="1"/>
</dbReference>
<name>A0A4W6FNU8_LATCA</name>
<dbReference type="PIRSF" id="PIRSF005715">
    <property type="entry name" value="VPS45_Sec1"/>
    <property type="match status" value="1"/>
</dbReference>
<reference evidence="9" key="1">
    <citation type="submission" date="2015-09" db="EMBL/GenBank/DDBJ databases">
        <authorList>
            <person name="Sai Rama Sridatta P."/>
        </authorList>
    </citation>
    <scope>NUCLEOTIDE SEQUENCE [LARGE SCALE GENOMIC DNA]</scope>
</reference>
<proteinExistence type="inferred from homology"/>
<evidence type="ECO:0000256" key="4">
    <source>
        <dbReference type="ARBA" id="ARBA00040519"/>
    </source>
</evidence>
<reference evidence="8" key="2">
    <citation type="submission" date="2025-08" db="UniProtKB">
        <authorList>
            <consortium name="Ensembl"/>
        </authorList>
    </citation>
    <scope>IDENTIFICATION</scope>
</reference>
<accession>A0A4W6FNU8</accession>
<dbReference type="InterPro" id="IPR001619">
    <property type="entry name" value="Sec1-like"/>
</dbReference>
<dbReference type="Gene3D" id="3.40.50.2060">
    <property type="match status" value="1"/>
</dbReference>
<dbReference type="SUPFAM" id="SSF56815">
    <property type="entry name" value="Sec1/munc18-like (SM) proteins"/>
    <property type="match status" value="1"/>
</dbReference>
<dbReference type="GO" id="GO:0017075">
    <property type="term" value="F:syntaxin-1 binding"/>
    <property type="evidence" value="ECO:0007669"/>
    <property type="project" value="UniProtKB-ARBA"/>
</dbReference>
<protein>
    <recommendedName>
        <fullName evidence="4">Syntaxin-binding protein 1</fullName>
    </recommendedName>
    <alternativeName>
        <fullName evidence="6">Protein unc-18 homolog 1</fullName>
    </alternativeName>
    <alternativeName>
        <fullName evidence="5">Protein unc-18 homolog A</fullName>
    </alternativeName>
</protein>
<evidence type="ECO:0000313" key="9">
    <source>
        <dbReference type="Proteomes" id="UP000314980"/>
    </source>
</evidence>
<evidence type="ECO:0000256" key="3">
    <source>
        <dbReference type="ARBA" id="ARBA00022927"/>
    </source>
</evidence>
<gene>
    <name evidence="8" type="primary">STXBP1</name>
    <name evidence="8" type="synonym">stxbp1b</name>
</gene>
<evidence type="ECO:0000313" key="8">
    <source>
        <dbReference type="Ensembl" id="ENSLCAP00010052253.1"/>
    </source>
</evidence>
<evidence type="ECO:0000256" key="7">
    <source>
        <dbReference type="SAM" id="MobiDB-lite"/>
    </source>
</evidence>
<feature type="region of interest" description="Disordered" evidence="7">
    <location>
        <begin position="447"/>
        <end position="469"/>
    </location>
</feature>
<dbReference type="GO" id="GO:0015031">
    <property type="term" value="P:protein transport"/>
    <property type="evidence" value="ECO:0007669"/>
    <property type="project" value="UniProtKB-KW"/>
</dbReference>
<reference evidence="8" key="3">
    <citation type="submission" date="2025-09" db="UniProtKB">
        <authorList>
            <consortium name="Ensembl"/>
        </authorList>
    </citation>
    <scope>IDENTIFICATION</scope>
</reference>
<dbReference type="Ensembl" id="ENSLCAT00010053612.1">
    <property type="protein sequence ID" value="ENSLCAP00010052253.1"/>
    <property type="gene ID" value="ENSLCAG00010024198.1"/>
</dbReference>
<sequence length="544" mass="61606">MNNVIKKAREKGKWKVLVVDKLSMRMVSSCCKMTDIMSEGITIVEDISKRREPLPSMEAIYLITPSDESVEGLIDDFRDPQAPRYRAAHVFFTDTIPDSLFGLLTKSRASKAMKALTEIHVAFLPYESQVFSLDKVDAFQDFYSPFKTDVKNNMLERCAEQIATLCATLKEYPGVRYRGEYKDCAVLAQMLQEKLDGYKADDPTMGEGPDKSRTQLLILDRGFDPVSPILHELTLQAMAYDLLGINNDVYSFETSGMGETRMKEVLLDEDDDLWLTLRHKHIAEYSTHLHLAEDCMNRYQGTVDKLCRVEQDLAMGTDAEGEKIKDPMRLIVPILLDANVSVSDKIRIILLYIFLKNGVTEENLCKLLQHANIPPEDSDIISNMAHMGVPIISEGTAKKAKKPDRKERISEQTYQLSRWTPLVKDLIEDAIEDKLDPKQYPYISQRQASAKASAPSSARYGNWHKNRGPTEMKTGPRIIIFIIGGMTYSEMRCVYEVTQANGKWEALIGSTHILTPPKYLQELQHPDFLDPNAPPEGTEEPPAE</sequence>
<dbReference type="FunFam" id="1.25.40.60:FF:000001">
    <property type="entry name" value="syntaxin-binding protein 1 isoform X2"/>
    <property type="match status" value="1"/>
</dbReference>
<dbReference type="InterPro" id="IPR043154">
    <property type="entry name" value="Sec-1-like_dom1"/>
</dbReference>
<dbReference type="FunFam" id="3.40.50.2060:FF:000001">
    <property type="entry name" value="syntaxin-binding protein 1 isoform X2"/>
    <property type="match status" value="1"/>
</dbReference>
<feature type="compositionally biased region" description="Low complexity" evidence="7">
    <location>
        <begin position="447"/>
        <end position="459"/>
    </location>
</feature>
<feature type="region of interest" description="Disordered" evidence="7">
    <location>
        <begin position="523"/>
        <end position="544"/>
    </location>
</feature>
<dbReference type="Gene3D" id="3.40.50.1910">
    <property type="match status" value="2"/>
</dbReference>
<evidence type="ECO:0000256" key="2">
    <source>
        <dbReference type="ARBA" id="ARBA00022448"/>
    </source>
</evidence>
<evidence type="ECO:0000256" key="5">
    <source>
        <dbReference type="ARBA" id="ARBA00042593"/>
    </source>
</evidence>
<dbReference type="GO" id="GO:0016192">
    <property type="term" value="P:vesicle-mediated transport"/>
    <property type="evidence" value="ECO:0007669"/>
    <property type="project" value="InterPro"/>
</dbReference>
<keyword evidence="9" id="KW-1185">Reference proteome</keyword>
<evidence type="ECO:0000256" key="1">
    <source>
        <dbReference type="ARBA" id="ARBA00009884"/>
    </source>
</evidence>
<evidence type="ECO:0000256" key="6">
    <source>
        <dbReference type="ARBA" id="ARBA00042596"/>
    </source>
</evidence>
<dbReference type="GO" id="GO:1903305">
    <property type="term" value="P:regulation of regulated secretory pathway"/>
    <property type="evidence" value="ECO:0007669"/>
    <property type="project" value="UniProtKB-ARBA"/>
</dbReference>
<dbReference type="AlphaFoldDB" id="A0A4W6FNU8"/>
<comment type="similarity">
    <text evidence="1">Belongs to the STXBP/unc-18/SEC1 family.</text>
</comment>
<dbReference type="InterPro" id="IPR027482">
    <property type="entry name" value="Sec1-like_dom2"/>
</dbReference>
<organism evidence="8 9">
    <name type="scientific">Lates calcarifer</name>
    <name type="common">Barramundi</name>
    <name type="synonym">Holocentrus calcarifer</name>
    <dbReference type="NCBI Taxonomy" id="8187"/>
    <lineage>
        <taxon>Eukaryota</taxon>
        <taxon>Metazoa</taxon>
        <taxon>Chordata</taxon>
        <taxon>Craniata</taxon>
        <taxon>Vertebrata</taxon>
        <taxon>Euteleostomi</taxon>
        <taxon>Actinopterygii</taxon>
        <taxon>Neopterygii</taxon>
        <taxon>Teleostei</taxon>
        <taxon>Neoteleostei</taxon>
        <taxon>Acanthomorphata</taxon>
        <taxon>Carangaria</taxon>
        <taxon>Carangaria incertae sedis</taxon>
        <taxon>Centropomidae</taxon>
        <taxon>Lates</taxon>
    </lineage>
</organism>
<keyword evidence="3" id="KW-0653">Protein transport</keyword>
<dbReference type="Gene3D" id="3.90.830.10">
    <property type="entry name" value="Syntaxin Binding Protein 1, Chain A, domain 2"/>
    <property type="match status" value="2"/>
</dbReference>
<dbReference type="Proteomes" id="UP000314980">
    <property type="component" value="Unassembled WGS sequence"/>
</dbReference>
<dbReference type="GeneTree" id="ENSGT00940000155127"/>